<dbReference type="GO" id="GO:0008168">
    <property type="term" value="F:methyltransferase activity"/>
    <property type="evidence" value="ECO:0007669"/>
    <property type="project" value="UniProtKB-KW"/>
</dbReference>
<dbReference type="Proteomes" id="UP001477672">
    <property type="component" value="Unassembled WGS sequence"/>
</dbReference>
<dbReference type="SUPFAM" id="SSF53335">
    <property type="entry name" value="S-adenosyl-L-methionine-dependent methyltransferases"/>
    <property type="match status" value="1"/>
</dbReference>
<comment type="caution">
    <text evidence="3">The sequence shown here is derived from an EMBL/GenBank/DDBJ whole genome shotgun (WGS) entry which is preliminary data.</text>
</comment>
<dbReference type="RefSeq" id="WP_349214806.1">
    <property type="nucleotide sequence ID" value="NZ_JBBMFA010000052.1"/>
</dbReference>
<keyword evidence="1" id="KW-0808">Transferase</keyword>
<gene>
    <name evidence="3" type="ORF">WMO24_02840</name>
</gene>
<dbReference type="InterPro" id="IPR029063">
    <property type="entry name" value="SAM-dependent_MTases_sf"/>
</dbReference>
<dbReference type="EMBL" id="JBBMFA010000052">
    <property type="protein sequence ID" value="MEQ2519379.1"/>
    <property type="molecule type" value="Genomic_DNA"/>
</dbReference>
<evidence type="ECO:0000259" key="2">
    <source>
        <dbReference type="Pfam" id="PF13649"/>
    </source>
</evidence>
<sequence>MDGIQQVKEYFDARAAQWDQMCHHDPEKLAALVTLAGVRPGQKILDIACGTGALFDTLLQRQPSRLVGVDVSDQMIAVARQKYPLSCVELVAADVLDFSQTGFDTAFLYSAYPHFADKEALARKVWECLAPGGRFMVAHSESRLTIDQRHHSPQVQRVSTHLRPAVQEAAVWQKFFEVDILADTPDLYVISGVKKTAE</sequence>
<organism evidence="3 4">
    <name type="scientific">Ruthenibacterium intestinale</name>
    <dbReference type="NCBI Taxonomy" id="3133163"/>
    <lineage>
        <taxon>Bacteria</taxon>
        <taxon>Bacillati</taxon>
        <taxon>Bacillota</taxon>
        <taxon>Clostridia</taxon>
        <taxon>Eubacteriales</taxon>
        <taxon>Oscillospiraceae</taxon>
        <taxon>Ruthenibacterium</taxon>
    </lineage>
</organism>
<name>A0ABV1GC48_9FIRM</name>
<protein>
    <submittedName>
        <fullName evidence="3">Methyltransferase domain-containing protein</fullName>
    </submittedName>
</protein>
<evidence type="ECO:0000256" key="1">
    <source>
        <dbReference type="ARBA" id="ARBA00022679"/>
    </source>
</evidence>
<evidence type="ECO:0000313" key="4">
    <source>
        <dbReference type="Proteomes" id="UP001477672"/>
    </source>
</evidence>
<evidence type="ECO:0000313" key="3">
    <source>
        <dbReference type="EMBL" id="MEQ2519379.1"/>
    </source>
</evidence>
<feature type="domain" description="Methyltransferase" evidence="2">
    <location>
        <begin position="44"/>
        <end position="133"/>
    </location>
</feature>
<proteinExistence type="predicted"/>
<keyword evidence="3" id="KW-0489">Methyltransferase</keyword>
<dbReference type="Pfam" id="PF13649">
    <property type="entry name" value="Methyltransf_25"/>
    <property type="match status" value="1"/>
</dbReference>
<dbReference type="CDD" id="cd02440">
    <property type="entry name" value="AdoMet_MTases"/>
    <property type="match status" value="1"/>
</dbReference>
<reference evidence="3 4" key="1">
    <citation type="submission" date="2024-03" db="EMBL/GenBank/DDBJ databases">
        <title>Human intestinal bacterial collection.</title>
        <authorList>
            <person name="Pauvert C."/>
            <person name="Hitch T.C.A."/>
            <person name="Clavel T."/>
        </authorList>
    </citation>
    <scope>NUCLEOTIDE SEQUENCE [LARGE SCALE GENOMIC DNA]</scope>
    <source>
        <strain evidence="3 4">CLA-JM-H11</strain>
    </source>
</reference>
<dbReference type="InterPro" id="IPR041698">
    <property type="entry name" value="Methyltransf_25"/>
</dbReference>
<dbReference type="PANTHER" id="PTHR43861">
    <property type="entry name" value="TRANS-ACONITATE 2-METHYLTRANSFERASE-RELATED"/>
    <property type="match status" value="1"/>
</dbReference>
<dbReference type="Gene3D" id="3.40.50.150">
    <property type="entry name" value="Vaccinia Virus protein VP39"/>
    <property type="match status" value="1"/>
</dbReference>
<accession>A0ABV1GC48</accession>
<dbReference type="GO" id="GO:0032259">
    <property type="term" value="P:methylation"/>
    <property type="evidence" value="ECO:0007669"/>
    <property type="project" value="UniProtKB-KW"/>
</dbReference>
<keyword evidence="4" id="KW-1185">Reference proteome</keyword>